<evidence type="ECO:0000256" key="6">
    <source>
        <dbReference type="ARBA" id="ARBA00022967"/>
    </source>
</evidence>
<dbReference type="EC" id="3.6.3.-" evidence="11"/>
<proteinExistence type="inferred from homology"/>
<keyword evidence="2" id="KW-0813">Transport</keyword>
<evidence type="ECO:0000256" key="8">
    <source>
        <dbReference type="ARBA" id="ARBA00023251"/>
    </source>
</evidence>
<dbReference type="Proteomes" id="UP000019225">
    <property type="component" value="Chromosome"/>
</dbReference>
<comment type="similarity">
    <text evidence="9">Belongs to the ABC transporter superfamily. Drug exporter-1 (DrugE1) (TC 3.A.1.105) family.</text>
</comment>
<sequence length="322" mass="33691">MDTAIETVGLVKQFGDKRALDGVDLKVPAGTVLSLLGPNGAGKTTVVRILATLTRPDGGRATVCGNDVVREADLVRRLIGLTGQYASVDENISGWENLYLVGRLTDLPRRRARARADELLEQFGLTAAAKQLPRSYSGGMRRKLDLAASLVGEPRVLYLDEPTTGLDPRSRNALWAAVRARVATGTTVLLTTQYMEEAEALADSVVVMDNGRVIEAGTTDQLRARVGGKVLHIRPTRAADLAQVLRALEGAGLAGASLDAEAGLVRMPIAGDAELTTAVGALASSALPIAGIDTHVPSLDEVFLSLTGAQPAGSGDAAQVRA</sequence>
<keyword evidence="11" id="KW-0378">Hydrolase</keyword>
<dbReference type="STRING" id="1449976.KALB_2582"/>
<dbReference type="RefSeq" id="WP_025356106.1">
    <property type="nucleotide sequence ID" value="NZ_CP007155.1"/>
</dbReference>
<keyword evidence="4" id="KW-0547">Nucleotide-binding</keyword>
<dbReference type="Pfam" id="PF00005">
    <property type="entry name" value="ABC_tran"/>
    <property type="match status" value="1"/>
</dbReference>
<organism evidence="11 12">
    <name type="scientific">Kutzneria albida DSM 43870</name>
    <dbReference type="NCBI Taxonomy" id="1449976"/>
    <lineage>
        <taxon>Bacteria</taxon>
        <taxon>Bacillati</taxon>
        <taxon>Actinomycetota</taxon>
        <taxon>Actinomycetes</taxon>
        <taxon>Pseudonocardiales</taxon>
        <taxon>Pseudonocardiaceae</taxon>
        <taxon>Kutzneria</taxon>
    </lineage>
</organism>
<evidence type="ECO:0000256" key="2">
    <source>
        <dbReference type="ARBA" id="ARBA00022448"/>
    </source>
</evidence>
<dbReference type="GO" id="GO:0016887">
    <property type="term" value="F:ATP hydrolysis activity"/>
    <property type="evidence" value="ECO:0007669"/>
    <property type="project" value="InterPro"/>
</dbReference>
<name>W5W5A0_9PSEU</name>
<dbReference type="SUPFAM" id="SSF52540">
    <property type="entry name" value="P-loop containing nucleoside triphosphate hydrolases"/>
    <property type="match status" value="1"/>
</dbReference>
<dbReference type="InterPro" id="IPR027417">
    <property type="entry name" value="P-loop_NTPase"/>
</dbReference>
<dbReference type="GO" id="GO:1900753">
    <property type="term" value="P:doxorubicin transport"/>
    <property type="evidence" value="ECO:0007669"/>
    <property type="project" value="InterPro"/>
</dbReference>
<evidence type="ECO:0000256" key="3">
    <source>
        <dbReference type="ARBA" id="ARBA00022475"/>
    </source>
</evidence>
<accession>W5W5A0</accession>
<dbReference type="AlphaFoldDB" id="W5W5A0"/>
<evidence type="ECO:0000256" key="4">
    <source>
        <dbReference type="ARBA" id="ARBA00022741"/>
    </source>
</evidence>
<dbReference type="NCBIfam" id="TIGR01188">
    <property type="entry name" value="drrA"/>
    <property type="match status" value="1"/>
</dbReference>
<dbReference type="eggNOG" id="COG1131">
    <property type="taxonomic scope" value="Bacteria"/>
</dbReference>
<comment type="subcellular location">
    <subcellularLocation>
        <location evidence="1">Cell membrane</location>
        <topology evidence="1">Peripheral membrane protein</topology>
        <orientation evidence="1">Cytoplasmic side</orientation>
    </subcellularLocation>
</comment>
<evidence type="ECO:0000313" key="12">
    <source>
        <dbReference type="Proteomes" id="UP000019225"/>
    </source>
</evidence>
<gene>
    <name evidence="11" type="ORF">KALB_2582</name>
</gene>
<dbReference type="PROSITE" id="PS50893">
    <property type="entry name" value="ABC_TRANSPORTER_2"/>
    <property type="match status" value="1"/>
</dbReference>
<keyword evidence="7" id="KW-0472">Membrane</keyword>
<dbReference type="PROSITE" id="PS00211">
    <property type="entry name" value="ABC_TRANSPORTER_1"/>
    <property type="match status" value="1"/>
</dbReference>
<feature type="domain" description="ABC transporter" evidence="10">
    <location>
        <begin position="5"/>
        <end position="235"/>
    </location>
</feature>
<dbReference type="OrthoDB" id="9804819at2"/>
<keyword evidence="8" id="KW-0046">Antibiotic resistance</keyword>
<dbReference type="GO" id="GO:0005886">
    <property type="term" value="C:plasma membrane"/>
    <property type="evidence" value="ECO:0007669"/>
    <property type="project" value="UniProtKB-SubCell"/>
</dbReference>
<dbReference type="Gene3D" id="3.40.50.300">
    <property type="entry name" value="P-loop containing nucleotide triphosphate hydrolases"/>
    <property type="match status" value="1"/>
</dbReference>
<keyword evidence="12" id="KW-1185">Reference proteome</keyword>
<dbReference type="GO" id="GO:0046677">
    <property type="term" value="P:response to antibiotic"/>
    <property type="evidence" value="ECO:0007669"/>
    <property type="project" value="UniProtKB-KW"/>
</dbReference>
<dbReference type="PANTHER" id="PTHR42711:SF19">
    <property type="entry name" value="DOXORUBICIN RESISTANCE ATP-BINDING PROTEIN DRRA"/>
    <property type="match status" value="1"/>
</dbReference>
<evidence type="ECO:0000256" key="9">
    <source>
        <dbReference type="ARBA" id="ARBA00049985"/>
    </source>
</evidence>
<dbReference type="PATRIC" id="fig|1449976.3.peg.2586"/>
<dbReference type="GO" id="GO:0005524">
    <property type="term" value="F:ATP binding"/>
    <property type="evidence" value="ECO:0007669"/>
    <property type="project" value="UniProtKB-KW"/>
</dbReference>
<keyword evidence="3" id="KW-1003">Cell membrane</keyword>
<dbReference type="InterPro" id="IPR003593">
    <property type="entry name" value="AAA+_ATPase"/>
</dbReference>
<evidence type="ECO:0000256" key="1">
    <source>
        <dbReference type="ARBA" id="ARBA00004413"/>
    </source>
</evidence>
<evidence type="ECO:0000256" key="5">
    <source>
        <dbReference type="ARBA" id="ARBA00022840"/>
    </source>
</evidence>
<evidence type="ECO:0000259" key="10">
    <source>
        <dbReference type="PROSITE" id="PS50893"/>
    </source>
</evidence>
<dbReference type="GO" id="GO:0043215">
    <property type="term" value="P:daunorubicin transport"/>
    <property type="evidence" value="ECO:0007669"/>
    <property type="project" value="InterPro"/>
</dbReference>
<dbReference type="InterPro" id="IPR005894">
    <property type="entry name" value="DrrA"/>
</dbReference>
<dbReference type="PANTHER" id="PTHR42711">
    <property type="entry name" value="ABC TRANSPORTER ATP-BINDING PROTEIN"/>
    <property type="match status" value="1"/>
</dbReference>
<dbReference type="FunFam" id="3.40.50.300:FF:000589">
    <property type="entry name" value="ABC transporter, ATP-binding subunit"/>
    <property type="match status" value="1"/>
</dbReference>
<dbReference type="InterPro" id="IPR003439">
    <property type="entry name" value="ABC_transporter-like_ATP-bd"/>
</dbReference>
<dbReference type="HOGENOM" id="CLU_000604_1_2_11"/>
<dbReference type="EMBL" id="CP007155">
    <property type="protein sequence ID" value="AHH95950.1"/>
    <property type="molecule type" value="Genomic_DNA"/>
</dbReference>
<dbReference type="SMART" id="SM00382">
    <property type="entry name" value="AAA"/>
    <property type="match status" value="1"/>
</dbReference>
<dbReference type="InterPro" id="IPR017871">
    <property type="entry name" value="ABC_transporter-like_CS"/>
</dbReference>
<reference evidence="11 12" key="1">
    <citation type="journal article" date="2014" name="BMC Genomics">
        <title>Complete genome sequence of producer of the glycopeptide antibiotic Aculeximycin Kutzneria albida DSM 43870T, a representative of minor genus of Pseudonocardiaceae.</title>
        <authorList>
            <person name="Rebets Y."/>
            <person name="Tokovenko B."/>
            <person name="Lushchyk I."/>
            <person name="Ruckert C."/>
            <person name="Zaburannyi N."/>
            <person name="Bechthold A."/>
            <person name="Kalinowski J."/>
            <person name="Luzhetskyy A."/>
        </authorList>
    </citation>
    <scope>NUCLEOTIDE SEQUENCE [LARGE SCALE GENOMIC DNA]</scope>
    <source>
        <strain evidence="11">DSM 43870</strain>
    </source>
</reference>
<dbReference type="InterPro" id="IPR050763">
    <property type="entry name" value="ABC_transporter_ATP-binding"/>
</dbReference>
<evidence type="ECO:0000313" key="11">
    <source>
        <dbReference type="EMBL" id="AHH95950.1"/>
    </source>
</evidence>
<keyword evidence="6" id="KW-1278">Translocase</keyword>
<evidence type="ECO:0000256" key="7">
    <source>
        <dbReference type="ARBA" id="ARBA00023136"/>
    </source>
</evidence>
<dbReference type="KEGG" id="kal:KALB_2582"/>
<protein>
    <submittedName>
        <fullName evidence="11">Daunorubicin/doxorubicin resistance ATP-binding protein DrrA</fullName>
        <ecNumber evidence="11">3.6.3.-</ecNumber>
    </submittedName>
</protein>
<keyword evidence="5 11" id="KW-0067">ATP-binding</keyword>